<dbReference type="EMBL" id="GGEC01089059">
    <property type="protein sequence ID" value="MBX69543.1"/>
    <property type="molecule type" value="Transcribed_RNA"/>
</dbReference>
<accession>A0A2P2QRF4</accession>
<sequence length="28" mass="3215">MTPSSILYIHFLSPENLMLTLIPHFVLS</sequence>
<organism evidence="1">
    <name type="scientific">Rhizophora mucronata</name>
    <name type="common">Asiatic mangrove</name>
    <dbReference type="NCBI Taxonomy" id="61149"/>
    <lineage>
        <taxon>Eukaryota</taxon>
        <taxon>Viridiplantae</taxon>
        <taxon>Streptophyta</taxon>
        <taxon>Embryophyta</taxon>
        <taxon>Tracheophyta</taxon>
        <taxon>Spermatophyta</taxon>
        <taxon>Magnoliopsida</taxon>
        <taxon>eudicotyledons</taxon>
        <taxon>Gunneridae</taxon>
        <taxon>Pentapetalae</taxon>
        <taxon>rosids</taxon>
        <taxon>fabids</taxon>
        <taxon>Malpighiales</taxon>
        <taxon>Rhizophoraceae</taxon>
        <taxon>Rhizophora</taxon>
    </lineage>
</organism>
<dbReference type="AlphaFoldDB" id="A0A2P2QRF4"/>
<protein>
    <submittedName>
        <fullName evidence="1">Uncharacterized protein</fullName>
    </submittedName>
</protein>
<proteinExistence type="predicted"/>
<evidence type="ECO:0000313" key="1">
    <source>
        <dbReference type="EMBL" id="MBX69543.1"/>
    </source>
</evidence>
<name>A0A2P2QRF4_RHIMU</name>
<reference evidence="1" key="1">
    <citation type="submission" date="2018-02" db="EMBL/GenBank/DDBJ databases">
        <title>Rhizophora mucronata_Transcriptome.</title>
        <authorList>
            <person name="Meera S.P."/>
            <person name="Sreeshan A."/>
            <person name="Augustine A."/>
        </authorList>
    </citation>
    <scope>NUCLEOTIDE SEQUENCE</scope>
    <source>
        <tissue evidence="1">Leaf</tissue>
    </source>
</reference>